<proteinExistence type="predicted"/>
<sequence>MVNNRFIMLATQATTRSHNLIPFFLKLSSIVTTLWKMLHISDDLVGGIDLRSIVIIKLSRFRVITNSSVRNRTRWDSHSYAMRLIGRKFSDSVVQNDMVLWPFKVVGVNDDKPMIVVNYKGEEKHFCAEFTGPVLLLKAPGVAAMFRCFDVLLHFPNMTGYRTVSLLCPDKTIIYKAYHGSNIDSVNSITEDI</sequence>
<evidence type="ECO:0000313" key="4">
    <source>
        <dbReference type="Proteomes" id="UP000242715"/>
    </source>
</evidence>
<keyword evidence="2" id="KW-0067">ATP-binding</keyword>
<reference evidence="4" key="1">
    <citation type="journal article" date="2017" name="Front. Plant Sci.">
        <title>Climate Clever Clovers: New Paradigm to Reduce the Environmental Footprint of Ruminants by Breeding Low Methanogenic Forages Utilizing Haplotype Variation.</title>
        <authorList>
            <person name="Kaur P."/>
            <person name="Appels R."/>
            <person name="Bayer P.E."/>
            <person name="Keeble-Gagnere G."/>
            <person name="Wang J."/>
            <person name="Hirakawa H."/>
            <person name="Shirasawa K."/>
            <person name="Vercoe P."/>
            <person name="Stefanova K."/>
            <person name="Durmic Z."/>
            <person name="Nichols P."/>
            <person name="Revell C."/>
            <person name="Isobe S.N."/>
            <person name="Edwards D."/>
            <person name="Erskine W."/>
        </authorList>
    </citation>
    <scope>NUCLEOTIDE SEQUENCE [LARGE SCALE GENOMIC DNA]</scope>
    <source>
        <strain evidence="4">cv. Daliak</strain>
    </source>
</reference>
<dbReference type="GO" id="GO:0005524">
    <property type="term" value="F:ATP binding"/>
    <property type="evidence" value="ECO:0007669"/>
    <property type="project" value="UniProtKB-KW"/>
</dbReference>
<dbReference type="EMBL" id="DF973674">
    <property type="protein sequence ID" value="GAU37518.1"/>
    <property type="molecule type" value="Genomic_DNA"/>
</dbReference>
<evidence type="ECO:0000256" key="2">
    <source>
        <dbReference type="ARBA" id="ARBA00022840"/>
    </source>
</evidence>
<dbReference type="GO" id="GO:0140662">
    <property type="term" value="F:ATP-dependent protein folding chaperone"/>
    <property type="evidence" value="ECO:0007669"/>
    <property type="project" value="InterPro"/>
</dbReference>
<dbReference type="InterPro" id="IPR043129">
    <property type="entry name" value="ATPase_NBD"/>
</dbReference>
<dbReference type="AlphaFoldDB" id="A0A2Z6MY70"/>
<dbReference type="InterPro" id="IPR013126">
    <property type="entry name" value="Hsp_70_fam"/>
</dbReference>
<accession>A0A2Z6MY70</accession>
<dbReference type="FunFam" id="3.30.30.30:FF:000001">
    <property type="entry name" value="heat shock 70 kDa protein-like"/>
    <property type="match status" value="1"/>
</dbReference>
<evidence type="ECO:0000313" key="3">
    <source>
        <dbReference type="EMBL" id="GAU37518.1"/>
    </source>
</evidence>
<name>A0A2Z6MY70_TRISU</name>
<keyword evidence="1" id="KW-0547">Nucleotide-binding</keyword>
<dbReference type="Gene3D" id="3.30.30.30">
    <property type="match status" value="1"/>
</dbReference>
<dbReference type="SUPFAM" id="SSF53067">
    <property type="entry name" value="Actin-like ATPase domain"/>
    <property type="match status" value="1"/>
</dbReference>
<dbReference type="PANTHER" id="PTHR19375">
    <property type="entry name" value="HEAT SHOCK PROTEIN 70KDA"/>
    <property type="match status" value="1"/>
</dbReference>
<gene>
    <name evidence="3" type="ORF">TSUD_21230</name>
</gene>
<dbReference type="Proteomes" id="UP000242715">
    <property type="component" value="Unassembled WGS sequence"/>
</dbReference>
<dbReference type="Pfam" id="PF00012">
    <property type="entry name" value="HSP70"/>
    <property type="match status" value="1"/>
</dbReference>
<organism evidence="3 4">
    <name type="scientific">Trifolium subterraneum</name>
    <name type="common">Subterranean clover</name>
    <dbReference type="NCBI Taxonomy" id="3900"/>
    <lineage>
        <taxon>Eukaryota</taxon>
        <taxon>Viridiplantae</taxon>
        <taxon>Streptophyta</taxon>
        <taxon>Embryophyta</taxon>
        <taxon>Tracheophyta</taxon>
        <taxon>Spermatophyta</taxon>
        <taxon>Magnoliopsida</taxon>
        <taxon>eudicotyledons</taxon>
        <taxon>Gunneridae</taxon>
        <taxon>Pentapetalae</taxon>
        <taxon>rosids</taxon>
        <taxon>fabids</taxon>
        <taxon>Fabales</taxon>
        <taxon>Fabaceae</taxon>
        <taxon>Papilionoideae</taxon>
        <taxon>50 kb inversion clade</taxon>
        <taxon>NPAAA clade</taxon>
        <taxon>Hologalegina</taxon>
        <taxon>IRL clade</taxon>
        <taxon>Trifolieae</taxon>
        <taxon>Trifolium</taxon>
    </lineage>
</organism>
<keyword evidence="4" id="KW-1185">Reference proteome</keyword>
<protein>
    <submittedName>
        <fullName evidence="3">Uncharacterized protein</fullName>
    </submittedName>
</protein>
<evidence type="ECO:0000256" key="1">
    <source>
        <dbReference type="ARBA" id="ARBA00022741"/>
    </source>
</evidence>